<dbReference type="Pfam" id="PF00027">
    <property type="entry name" value="cNMP_binding"/>
    <property type="match status" value="1"/>
</dbReference>
<evidence type="ECO:0000256" key="2">
    <source>
        <dbReference type="SAM" id="MobiDB-lite"/>
    </source>
</evidence>
<dbReference type="InterPro" id="IPR018490">
    <property type="entry name" value="cNMP-bd_dom_sf"/>
</dbReference>
<feature type="region of interest" description="Disordered" evidence="2">
    <location>
        <begin position="1"/>
        <end position="96"/>
    </location>
</feature>
<dbReference type="InterPro" id="IPR000595">
    <property type="entry name" value="cNMP-bd_dom"/>
</dbReference>
<dbReference type="PROSITE" id="PS50042">
    <property type="entry name" value="CNMP_BINDING_3"/>
    <property type="match status" value="1"/>
</dbReference>
<feature type="compositionally biased region" description="Polar residues" evidence="2">
    <location>
        <begin position="1"/>
        <end position="12"/>
    </location>
</feature>
<feature type="domain" description="Cyclic nucleotide-binding" evidence="3">
    <location>
        <begin position="221"/>
        <end position="326"/>
    </location>
</feature>
<gene>
    <name evidence="4" type="ORF">MAR_011060</name>
</gene>
<dbReference type="CDD" id="cd00038">
    <property type="entry name" value="CAP_ED"/>
    <property type="match status" value="1"/>
</dbReference>
<proteinExistence type="predicted"/>
<dbReference type="Gene3D" id="2.60.120.10">
    <property type="entry name" value="Jelly Rolls"/>
    <property type="match status" value="1"/>
</dbReference>
<feature type="coiled-coil region" evidence="1">
    <location>
        <begin position="159"/>
        <end position="195"/>
    </location>
</feature>
<organism evidence="4 5">
    <name type="scientific">Mya arenaria</name>
    <name type="common">Soft-shell clam</name>
    <dbReference type="NCBI Taxonomy" id="6604"/>
    <lineage>
        <taxon>Eukaryota</taxon>
        <taxon>Metazoa</taxon>
        <taxon>Spiralia</taxon>
        <taxon>Lophotrochozoa</taxon>
        <taxon>Mollusca</taxon>
        <taxon>Bivalvia</taxon>
        <taxon>Autobranchia</taxon>
        <taxon>Heteroconchia</taxon>
        <taxon>Euheterodonta</taxon>
        <taxon>Imparidentia</taxon>
        <taxon>Neoheterodontei</taxon>
        <taxon>Myida</taxon>
        <taxon>Myoidea</taxon>
        <taxon>Myidae</taxon>
        <taxon>Mya</taxon>
    </lineage>
</organism>
<evidence type="ECO:0000259" key="3">
    <source>
        <dbReference type="PROSITE" id="PS50042"/>
    </source>
</evidence>
<evidence type="ECO:0000313" key="5">
    <source>
        <dbReference type="Proteomes" id="UP001164746"/>
    </source>
</evidence>
<dbReference type="PANTHER" id="PTHR23011">
    <property type="entry name" value="CYCLIC NUCLEOTIDE-BINDING DOMAIN CONTAINING PROTEIN"/>
    <property type="match status" value="1"/>
</dbReference>
<accession>A0ABY7FX95</accession>
<dbReference type="EMBL" id="CP111025">
    <property type="protein sequence ID" value="WAR25356.1"/>
    <property type="molecule type" value="Genomic_DNA"/>
</dbReference>
<dbReference type="PANTHER" id="PTHR23011:SF28">
    <property type="entry name" value="CYCLIC NUCLEOTIDE-BINDING DOMAIN CONTAINING PROTEIN"/>
    <property type="match status" value="1"/>
</dbReference>
<dbReference type="InterPro" id="IPR014710">
    <property type="entry name" value="RmlC-like_jellyroll"/>
</dbReference>
<evidence type="ECO:0000313" key="4">
    <source>
        <dbReference type="EMBL" id="WAR25356.1"/>
    </source>
</evidence>
<keyword evidence="5" id="KW-1185">Reference proteome</keyword>
<name>A0ABY7FX95_MYAAR</name>
<feature type="region of interest" description="Disordered" evidence="2">
    <location>
        <begin position="520"/>
        <end position="555"/>
    </location>
</feature>
<reference evidence="4" key="1">
    <citation type="submission" date="2022-11" db="EMBL/GenBank/DDBJ databases">
        <title>Centuries of genome instability and evolution in soft-shell clam transmissible cancer (bioRxiv).</title>
        <authorList>
            <person name="Hart S.F.M."/>
            <person name="Yonemitsu M.A."/>
            <person name="Giersch R.M."/>
            <person name="Beal B.F."/>
            <person name="Arriagada G."/>
            <person name="Davis B.W."/>
            <person name="Ostrander E.A."/>
            <person name="Goff S.P."/>
            <person name="Metzger M.J."/>
        </authorList>
    </citation>
    <scope>NUCLEOTIDE SEQUENCE</scope>
    <source>
        <strain evidence="4">MELC-2E11</strain>
        <tissue evidence="4">Siphon/mantle</tissue>
    </source>
</reference>
<feature type="compositionally biased region" description="Polar residues" evidence="2">
    <location>
        <begin position="29"/>
        <end position="46"/>
    </location>
</feature>
<sequence length="682" mass="78126">MSRVAITSPQQRQRNRSAAGLRSRETETGSRPVSNESGAQSTSRRNSLVARLAAGTPPLNQHRRRSSVFGPRGDSPTDGEREKEGEEDAPEVASRYSSKVSRFMDYYNEALRRRLIKELERPVAKVVPKVEVEEAPHDDGNTAGSQLAAFAKAARGRDNAVQNIRRQRQRQQMERQEEQRMLRRQEMRISEETKKILATRMQDRTEQEIYTAQIALRNIKSFAELPVRMQKMVAAAGHYESYESKRVITREGHFPAAFYFLLSGAVVAMKKDPDRDIASVVEHYSKGDTFEESPLLHDTVREVTVLTKEPCEFLSISSSDYRDIYMQGGVKNLNDPDQESFFKSLSFLHSWPIKVLQDHPQECRFHYFRRGAILSENTQKTPWLIIVKSGSLSVMKKLKKVGPFEWRKKSDIKPLTEKERRDRKNAKEQWRRYVLPELKLPLRARADVEEVEERVDGRPKAFTHPDIKVHLEEERKGGKYYYPNLWTFSRADKEEHEHDTAFSNINKQFLYIMSSTGQRKIDNSKGAAGQKKGTTSDIQPPATAPAPITRSMSALPPDVTVEARSRPDSSISLRSILSPEASEASLQTTSSVFSERLKRLAAENYYETLSESDLNPQFVQIQTLIKGDVWLCPYPSDDSLQESLQVSVDWDAHRKYELTDTVSHVRSGRLDRDRPMSQNIYT</sequence>
<keyword evidence="1" id="KW-0175">Coiled coil</keyword>
<protein>
    <submittedName>
        <fullName evidence="4">CNBD2-like protein</fullName>
    </submittedName>
</protein>
<evidence type="ECO:0000256" key="1">
    <source>
        <dbReference type="SAM" id="Coils"/>
    </source>
</evidence>
<dbReference type="SUPFAM" id="SSF51206">
    <property type="entry name" value="cAMP-binding domain-like"/>
    <property type="match status" value="1"/>
</dbReference>
<dbReference type="SMART" id="SM00100">
    <property type="entry name" value="cNMP"/>
    <property type="match status" value="1"/>
</dbReference>
<dbReference type="Proteomes" id="UP001164746">
    <property type="component" value="Chromosome 14"/>
</dbReference>